<protein>
    <submittedName>
        <fullName evidence="1">Uncharacterized protein</fullName>
    </submittedName>
</protein>
<dbReference type="Proteomes" id="UP000276133">
    <property type="component" value="Unassembled WGS sequence"/>
</dbReference>
<keyword evidence="2" id="KW-1185">Reference proteome</keyword>
<proteinExistence type="predicted"/>
<name>A0A3M7S6W0_BRAPC</name>
<sequence length="163" mass="19451">MIENFSIYGFFCPFNLHFQVTGVLNSITWYDIEPIANSLDMVLYNLWIHIAPASGNFVFELLKMFGLPITLINLSLQISPKFFDLSSFWYICWIHFFAKFKLYSFKKTCWKKNFYSTGMPKNEINISIDIFKKFTFTQQKKKNYFKKIKKHLRKSAINFLKSN</sequence>
<gene>
    <name evidence="1" type="ORF">BpHYR1_026847</name>
</gene>
<evidence type="ECO:0000313" key="2">
    <source>
        <dbReference type="Proteomes" id="UP000276133"/>
    </source>
</evidence>
<reference evidence="1 2" key="1">
    <citation type="journal article" date="2018" name="Sci. Rep.">
        <title>Genomic signatures of local adaptation to the degree of environmental predictability in rotifers.</title>
        <authorList>
            <person name="Franch-Gras L."/>
            <person name="Hahn C."/>
            <person name="Garcia-Roger E.M."/>
            <person name="Carmona M.J."/>
            <person name="Serra M."/>
            <person name="Gomez A."/>
        </authorList>
    </citation>
    <scope>NUCLEOTIDE SEQUENCE [LARGE SCALE GENOMIC DNA]</scope>
    <source>
        <strain evidence="1">HYR1</strain>
    </source>
</reference>
<comment type="caution">
    <text evidence="1">The sequence shown here is derived from an EMBL/GenBank/DDBJ whole genome shotgun (WGS) entry which is preliminary data.</text>
</comment>
<accession>A0A3M7S6W0</accession>
<evidence type="ECO:0000313" key="1">
    <source>
        <dbReference type="EMBL" id="RNA31511.1"/>
    </source>
</evidence>
<dbReference type="EMBL" id="REGN01001934">
    <property type="protein sequence ID" value="RNA31511.1"/>
    <property type="molecule type" value="Genomic_DNA"/>
</dbReference>
<dbReference type="AlphaFoldDB" id="A0A3M7S6W0"/>
<organism evidence="1 2">
    <name type="scientific">Brachionus plicatilis</name>
    <name type="common">Marine rotifer</name>
    <name type="synonym">Brachionus muelleri</name>
    <dbReference type="NCBI Taxonomy" id="10195"/>
    <lineage>
        <taxon>Eukaryota</taxon>
        <taxon>Metazoa</taxon>
        <taxon>Spiralia</taxon>
        <taxon>Gnathifera</taxon>
        <taxon>Rotifera</taxon>
        <taxon>Eurotatoria</taxon>
        <taxon>Monogononta</taxon>
        <taxon>Pseudotrocha</taxon>
        <taxon>Ploima</taxon>
        <taxon>Brachionidae</taxon>
        <taxon>Brachionus</taxon>
    </lineage>
</organism>